<accession>A0A8T0JBY1</accession>
<evidence type="ECO:0000313" key="3">
    <source>
        <dbReference type="Proteomes" id="UP000822688"/>
    </source>
</evidence>
<gene>
    <name evidence="2" type="ORF">KC19_1G282300</name>
</gene>
<reference evidence="2" key="1">
    <citation type="submission" date="2020-06" db="EMBL/GenBank/DDBJ databases">
        <title>WGS assembly of Ceratodon purpureus strain R40.</title>
        <authorList>
            <person name="Carey S.B."/>
            <person name="Jenkins J."/>
            <person name="Shu S."/>
            <person name="Lovell J.T."/>
            <person name="Sreedasyam A."/>
            <person name="Maumus F."/>
            <person name="Tiley G.P."/>
            <person name="Fernandez-Pozo N."/>
            <person name="Barry K."/>
            <person name="Chen C."/>
            <person name="Wang M."/>
            <person name="Lipzen A."/>
            <person name="Daum C."/>
            <person name="Saski C.A."/>
            <person name="Payton A.C."/>
            <person name="Mcbreen J.C."/>
            <person name="Conrad R.E."/>
            <person name="Kollar L.M."/>
            <person name="Olsson S."/>
            <person name="Huttunen S."/>
            <person name="Landis J.B."/>
            <person name="Wickett N.J."/>
            <person name="Johnson M.G."/>
            <person name="Rensing S.A."/>
            <person name="Grimwood J."/>
            <person name="Schmutz J."/>
            <person name="Mcdaniel S.F."/>
        </authorList>
    </citation>
    <scope>NUCLEOTIDE SEQUENCE</scope>
    <source>
        <strain evidence="2">R40</strain>
    </source>
</reference>
<feature type="chain" id="PRO_5035723545" evidence="1">
    <location>
        <begin position="24"/>
        <end position="52"/>
    </location>
</feature>
<organism evidence="2 3">
    <name type="scientific">Ceratodon purpureus</name>
    <name type="common">Fire moss</name>
    <name type="synonym">Dicranum purpureum</name>
    <dbReference type="NCBI Taxonomy" id="3225"/>
    <lineage>
        <taxon>Eukaryota</taxon>
        <taxon>Viridiplantae</taxon>
        <taxon>Streptophyta</taxon>
        <taxon>Embryophyta</taxon>
        <taxon>Bryophyta</taxon>
        <taxon>Bryophytina</taxon>
        <taxon>Bryopsida</taxon>
        <taxon>Dicranidae</taxon>
        <taxon>Pseudoditrichales</taxon>
        <taxon>Ditrichaceae</taxon>
        <taxon>Ceratodon</taxon>
    </lineage>
</organism>
<feature type="signal peptide" evidence="1">
    <location>
        <begin position="1"/>
        <end position="23"/>
    </location>
</feature>
<keyword evidence="3" id="KW-1185">Reference proteome</keyword>
<sequence>MIWCRNHYTGFSFFHHLCITALCSYDRSSLTCGGAQVVYGFYTCQPLFFLVN</sequence>
<dbReference type="EMBL" id="CM026421">
    <property type="protein sequence ID" value="KAG0592806.1"/>
    <property type="molecule type" value="Genomic_DNA"/>
</dbReference>
<dbReference type="AlphaFoldDB" id="A0A8T0JBY1"/>
<comment type="caution">
    <text evidence="2">The sequence shown here is derived from an EMBL/GenBank/DDBJ whole genome shotgun (WGS) entry which is preliminary data.</text>
</comment>
<proteinExistence type="predicted"/>
<protein>
    <submittedName>
        <fullName evidence="2">Uncharacterized protein</fullName>
    </submittedName>
</protein>
<name>A0A8T0JBY1_CERPU</name>
<evidence type="ECO:0000313" key="2">
    <source>
        <dbReference type="EMBL" id="KAG0592806.1"/>
    </source>
</evidence>
<dbReference type="Proteomes" id="UP000822688">
    <property type="component" value="Chromosome 1"/>
</dbReference>
<evidence type="ECO:0000256" key="1">
    <source>
        <dbReference type="SAM" id="SignalP"/>
    </source>
</evidence>
<keyword evidence="1" id="KW-0732">Signal</keyword>